<proteinExistence type="predicted"/>
<dbReference type="Proteomes" id="UP000799778">
    <property type="component" value="Unassembled WGS sequence"/>
</dbReference>
<evidence type="ECO:0000313" key="1">
    <source>
        <dbReference type="EMBL" id="KAF2021337.1"/>
    </source>
</evidence>
<evidence type="ECO:0000313" key="2">
    <source>
        <dbReference type="Proteomes" id="UP000799778"/>
    </source>
</evidence>
<gene>
    <name evidence="1" type="ORF">BU24DRAFT_417001</name>
</gene>
<keyword evidence="2" id="KW-1185">Reference proteome</keyword>
<name>A0A6A5Y8J9_9PLEO</name>
<reference evidence="1" key="1">
    <citation type="journal article" date="2020" name="Stud. Mycol.">
        <title>101 Dothideomycetes genomes: a test case for predicting lifestyles and emergence of pathogens.</title>
        <authorList>
            <person name="Haridas S."/>
            <person name="Albert R."/>
            <person name="Binder M."/>
            <person name="Bloem J."/>
            <person name="Labutti K."/>
            <person name="Salamov A."/>
            <person name="Andreopoulos B."/>
            <person name="Baker S."/>
            <person name="Barry K."/>
            <person name="Bills G."/>
            <person name="Bluhm B."/>
            <person name="Cannon C."/>
            <person name="Castanera R."/>
            <person name="Culley D."/>
            <person name="Daum C."/>
            <person name="Ezra D."/>
            <person name="Gonzalez J."/>
            <person name="Henrissat B."/>
            <person name="Kuo A."/>
            <person name="Liang C."/>
            <person name="Lipzen A."/>
            <person name="Lutzoni F."/>
            <person name="Magnuson J."/>
            <person name="Mondo S."/>
            <person name="Nolan M."/>
            <person name="Ohm R."/>
            <person name="Pangilinan J."/>
            <person name="Park H.-J."/>
            <person name="Ramirez L."/>
            <person name="Alfaro M."/>
            <person name="Sun H."/>
            <person name="Tritt A."/>
            <person name="Yoshinaga Y."/>
            <person name="Zwiers L.-H."/>
            <person name="Turgeon B."/>
            <person name="Goodwin S."/>
            <person name="Spatafora J."/>
            <person name="Crous P."/>
            <person name="Grigoriev I."/>
        </authorList>
    </citation>
    <scope>NUCLEOTIDE SEQUENCE</scope>
    <source>
        <strain evidence="1">CBS 175.79</strain>
    </source>
</reference>
<dbReference type="AlphaFoldDB" id="A0A6A5Y8J9"/>
<organism evidence="1 2">
    <name type="scientific">Aaosphaeria arxii CBS 175.79</name>
    <dbReference type="NCBI Taxonomy" id="1450172"/>
    <lineage>
        <taxon>Eukaryota</taxon>
        <taxon>Fungi</taxon>
        <taxon>Dikarya</taxon>
        <taxon>Ascomycota</taxon>
        <taxon>Pezizomycotina</taxon>
        <taxon>Dothideomycetes</taxon>
        <taxon>Pleosporomycetidae</taxon>
        <taxon>Pleosporales</taxon>
        <taxon>Pleosporales incertae sedis</taxon>
        <taxon>Aaosphaeria</taxon>
    </lineage>
</organism>
<dbReference type="GeneID" id="54284000"/>
<protein>
    <submittedName>
        <fullName evidence="1">Uncharacterized protein</fullName>
    </submittedName>
</protein>
<dbReference type="OrthoDB" id="3713270at2759"/>
<dbReference type="EMBL" id="ML978066">
    <property type="protein sequence ID" value="KAF2021337.1"/>
    <property type="molecule type" value="Genomic_DNA"/>
</dbReference>
<sequence>MEHVDLTELLDLAVDIKFPSTRLWEISPAFRASKSALRKFYHDTYGCDRHRTRHSYNDPVALFFIWDYWQDTLKNLICRRPLSNMRWDPQAESLEHLWDYEAGDELLIAKD</sequence>
<dbReference type="RefSeq" id="XP_033389676.1">
    <property type="nucleotide sequence ID" value="XM_033526603.1"/>
</dbReference>
<accession>A0A6A5Y8J9</accession>